<dbReference type="AlphaFoldDB" id="A0A5M3MVL6"/>
<feature type="compositionally biased region" description="Low complexity" evidence="1">
    <location>
        <begin position="85"/>
        <end position="107"/>
    </location>
</feature>
<feature type="compositionally biased region" description="Pro residues" evidence="1">
    <location>
        <begin position="317"/>
        <end position="326"/>
    </location>
</feature>
<accession>A0A5M3MVL6</accession>
<feature type="region of interest" description="Disordered" evidence="1">
    <location>
        <begin position="523"/>
        <end position="550"/>
    </location>
</feature>
<feature type="compositionally biased region" description="Polar residues" evidence="1">
    <location>
        <begin position="340"/>
        <end position="349"/>
    </location>
</feature>
<evidence type="ECO:0000313" key="3">
    <source>
        <dbReference type="Proteomes" id="UP000053558"/>
    </source>
</evidence>
<feature type="compositionally biased region" description="Low complexity" evidence="1">
    <location>
        <begin position="523"/>
        <end position="534"/>
    </location>
</feature>
<feature type="region of interest" description="Disordered" evidence="1">
    <location>
        <begin position="135"/>
        <end position="191"/>
    </location>
</feature>
<dbReference type="KEGG" id="cput:CONPUDRAFT_121481"/>
<feature type="region of interest" description="Disordered" evidence="1">
    <location>
        <begin position="420"/>
        <end position="445"/>
    </location>
</feature>
<gene>
    <name evidence="2" type="ORF">CONPUDRAFT_121481</name>
</gene>
<feature type="compositionally biased region" description="Polar residues" evidence="1">
    <location>
        <begin position="62"/>
        <end position="76"/>
    </location>
</feature>
<evidence type="ECO:0000313" key="2">
    <source>
        <dbReference type="EMBL" id="EIW83090.1"/>
    </source>
</evidence>
<keyword evidence="3" id="KW-1185">Reference proteome</keyword>
<feature type="region of interest" description="Disordered" evidence="1">
    <location>
        <begin position="306"/>
        <end position="393"/>
    </location>
</feature>
<dbReference type="EMBL" id="JH711576">
    <property type="protein sequence ID" value="EIW83090.1"/>
    <property type="molecule type" value="Genomic_DNA"/>
</dbReference>
<comment type="caution">
    <text evidence="2">The sequence shown here is derived from an EMBL/GenBank/DDBJ whole genome shotgun (WGS) entry which is preliminary data.</text>
</comment>
<dbReference type="OMA" id="YPPNAWA"/>
<dbReference type="Proteomes" id="UP000053558">
    <property type="component" value="Unassembled WGS sequence"/>
</dbReference>
<dbReference type="OrthoDB" id="5531344at2759"/>
<feature type="compositionally biased region" description="Gly residues" evidence="1">
    <location>
        <begin position="535"/>
        <end position="546"/>
    </location>
</feature>
<proteinExistence type="predicted"/>
<feature type="compositionally biased region" description="Low complexity" evidence="1">
    <location>
        <begin position="360"/>
        <end position="371"/>
    </location>
</feature>
<dbReference type="GeneID" id="19199617"/>
<feature type="compositionally biased region" description="Low complexity" evidence="1">
    <location>
        <begin position="155"/>
        <end position="164"/>
    </location>
</feature>
<sequence length="586" mass="63340">MANGPPQPQGASSNPQLKNPDAPSPQTATCSQAFTTPDTNAIASTQNLTASPRIEQEVHCQPQVNPTSQPPTSSASRPIAPKAVPPITTSIPPQSSSASSTAGSTQTQGYYAVSYPPSAWQNAWQVASYPYTSSPSSSSYTTQVHSAGGGQPPHYSQLPYAQYYAPPPTGTRSKQKKVRTPSPSPPPPTLHRHWDGVLRAFLERVGFGRALRGFDEDMLVMSTDWERQRVPGAIGELMKDLMTLGKFKEDEEPSERSLEDRKLNYVHTIDGVEPRSQTSVIKEVSGFLARSRARNDTSNRAEFIESLTQKRRRLNPPNLPPGPALPQPAGQHDAEIEVTSGPSHASNISGGPPRHPSAMPDQDAPDNNTDADATDHRPPTCARTDAKTQDRDRHMTYDIMKNEGGPLQRTVKGLPALAEEEQGGAGKTAQIKPVTDDSLSEEQPAMDERVRNVEVHLGIRYVPGRPRKLLDRLKHLEDYLAKLEREYPPWAALHFNQPNRGWPPPPRATPIIVPSHLASFTPTSSVVPSPAPGGSLSGSGAGGAGDGAPAAFIEGRKLKNTGSSLHRAVMEKLEVQRAIDEMKRGG</sequence>
<reference evidence="3" key="1">
    <citation type="journal article" date="2012" name="Science">
        <title>The Paleozoic origin of enzymatic lignin decomposition reconstructed from 31 fungal genomes.</title>
        <authorList>
            <person name="Floudas D."/>
            <person name="Binder M."/>
            <person name="Riley R."/>
            <person name="Barry K."/>
            <person name="Blanchette R.A."/>
            <person name="Henrissat B."/>
            <person name="Martinez A.T."/>
            <person name="Otillar R."/>
            <person name="Spatafora J.W."/>
            <person name="Yadav J.S."/>
            <person name="Aerts A."/>
            <person name="Benoit I."/>
            <person name="Boyd A."/>
            <person name="Carlson A."/>
            <person name="Copeland A."/>
            <person name="Coutinho P.M."/>
            <person name="de Vries R.P."/>
            <person name="Ferreira P."/>
            <person name="Findley K."/>
            <person name="Foster B."/>
            <person name="Gaskell J."/>
            <person name="Glotzer D."/>
            <person name="Gorecki P."/>
            <person name="Heitman J."/>
            <person name="Hesse C."/>
            <person name="Hori C."/>
            <person name="Igarashi K."/>
            <person name="Jurgens J.A."/>
            <person name="Kallen N."/>
            <person name="Kersten P."/>
            <person name="Kohler A."/>
            <person name="Kuees U."/>
            <person name="Kumar T.K.A."/>
            <person name="Kuo A."/>
            <person name="LaButti K."/>
            <person name="Larrondo L.F."/>
            <person name="Lindquist E."/>
            <person name="Ling A."/>
            <person name="Lombard V."/>
            <person name="Lucas S."/>
            <person name="Lundell T."/>
            <person name="Martin R."/>
            <person name="McLaughlin D.J."/>
            <person name="Morgenstern I."/>
            <person name="Morin E."/>
            <person name="Murat C."/>
            <person name="Nagy L.G."/>
            <person name="Nolan M."/>
            <person name="Ohm R.A."/>
            <person name="Patyshakuliyeva A."/>
            <person name="Rokas A."/>
            <person name="Ruiz-Duenas F.J."/>
            <person name="Sabat G."/>
            <person name="Salamov A."/>
            <person name="Samejima M."/>
            <person name="Schmutz J."/>
            <person name="Slot J.C."/>
            <person name="St John F."/>
            <person name="Stenlid J."/>
            <person name="Sun H."/>
            <person name="Sun S."/>
            <person name="Syed K."/>
            <person name="Tsang A."/>
            <person name="Wiebenga A."/>
            <person name="Young D."/>
            <person name="Pisabarro A."/>
            <person name="Eastwood D.C."/>
            <person name="Martin F."/>
            <person name="Cullen D."/>
            <person name="Grigoriev I.V."/>
            <person name="Hibbett D.S."/>
        </authorList>
    </citation>
    <scope>NUCLEOTIDE SEQUENCE [LARGE SCALE GENOMIC DNA]</scope>
    <source>
        <strain evidence="3">RWD-64-598 SS2</strain>
    </source>
</reference>
<name>A0A5M3MVL6_CONPW</name>
<organism evidence="2 3">
    <name type="scientific">Coniophora puteana (strain RWD-64-598)</name>
    <name type="common">Brown rot fungus</name>
    <dbReference type="NCBI Taxonomy" id="741705"/>
    <lineage>
        <taxon>Eukaryota</taxon>
        <taxon>Fungi</taxon>
        <taxon>Dikarya</taxon>
        <taxon>Basidiomycota</taxon>
        <taxon>Agaricomycotina</taxon>
        <taxon>Agaricomycetes</taxon>
        <taxon>Agaricomycetidae</taxon>
        <taxon>Boletales</taxon>
        <taxon>Coniophorineae</taxon>
        <taxon>Coniophoraceae</taxon>
        <taxon>Coniophora</taxon>
    </lineage>
</organism>
<feature type="compositionally biased region" description="Basic and acidic residues" evidence="1">
    <location>
        <begin position="373"/>
        <end position="393"/>
    </location>
</feature>
<feature type="compositionally biased region" description="Polar residues" evidence="1">
    <location>
        <begin position="24"/>
        <end position="50"/>
    </location>
</feature>
<feature type="region of interest" description="Disordered" evidence="1">
    <location>
        <begin position="1"/>
        <end position="107"/>
    </location>
</feature>
<evidence type="ECO:0000256" key="1">
    <source>
        <dbReference type="SAM" id="MobiDB-lite"/>
    </source>
</evidence>
<protein>
    <submittedName>
        <fullName evidence="2">Uncharacterized protein</fullName>
    </submittedName>
</protein>
<dbReference type="RefSeq" id="XP_007766948.1">
    <property type="nucleotide sequence ID" value="XM_007768758.1"/>
</dbReference>